<comment type="pathway">
    <text evidence="3 12 14">Amino-acid biosynthesis; L-histidine biosynthesis; L-histidine from 5-phospho-alpha-D-ribose 1-diphosphate: step 4/9.</text>
</comment>
<sequence length="244" mass="26522">MIILPAIDIKDGNCVRLLKGDFGTVEKVAEDPFQTAAGFLKAGARYLHMVDLDGAKDAKMVNRDLFTSLARETSLKIELGGGIRTLDAVEYYLANGIERVILGSIAVKNPEFVELAVKEYGDRISVGIDAKDEMVATEGWLDTSDVHFLTLAKEMEKMGVKNIIFTDISKDGTLSGPNLEQLRAIHEAVSCDITASGGIRDIQDIRNLKRLGVWGTICGKSIYKGTLDLEEAILQAANKGDSIC</sequence>
<evidence type="ECO:0000313" key="16">
    <source>
        <dbReference type="Proteomes" id="UP000632659"/>
    </source>
</evidence>
<dbReference type="Proteomes" id="UP000632659">
    <property type="component" value="Unassembled WGS sequence"/>
</dbReference>
<evidence type="ECO:0000256" key="4">
    <source>
        <dbReference type="ARBA" id="ARBA00009667"/>
    </source>
</evidence>
<dbReference type="EC" id="5.3.1.16" evidence="5 12"/>
<comment type="similarity">
    <text evidence="4 12 13">Belongs to the HisA/HisF family.</text>
</comment>
<evidence type="ECO:0000256" key="8">
    <source>
        <dbReference type="ARBA" id="ARBA00022605"/>
    </source>
</evidence>
<evidence type="ECO:0000256" key="13">
    <source>
        <dbReference type="RuleBase" id="RU003657"/>
    </source>
</evidence>
<dbReference type="GO" id="GO:0005737">
    <property type="term" value="C:cytoplasm"/>
    <property type="evidence" value="ECO:0007669"/>
    <property type="project" value="UniProtKB-SubCell"/>
</dbReference>
<evidence type="ECO:0000256" key="12">
    <source>
        <dbReference type="HAMAP-Rule" id="MF_01014"/>
    </source>
</evidence>
<evidence type="ECO:0000256" key="10">
    <source>
        <dbReference type="ARBA" id="ARBA00023235"/>
    </source>
</evidence>
<dbReference type="InterPro" id="IPR044524">
    <property type="entry name" value="Isoase_HisA-like"/>
</dbReference>
<dbReference type="OrthoDB" id="9781903at2"/>
<keyword evidence="16" id="KW-1185">Reference proteome</keyword>
<accession>A0A8J6PAF6</accession>
<comment type="caution">
    <text evidence="15">The sequence shown here is derived from an EMBL/GenBank/DDBJ whole genome shotgun (WGS) entry which is preliminary data.</text>
</comment>
<dbReference type="Pfam" id="PF00977">
    <property type="entry name" value="His_biosynth"/>
    <property type="match status" value="1"/>
</dbReference>
<dbReference type="CDD" id="cd04732">
    <property type="entry name" value="HisA"/>
    <property type="match status" value="1"/>
</dbReference>
<dbReference type="AlphaFoldDB" id="A0A8J6PAF6"/>
<keyword evidence="9 12" id="KW-0368">Histidine biosynthesis</keyword>
<evidence type="ECO:0000256" key="2">
    <source>
        <dbReference type="ARBA" id="ARBA00004496"/>
    </source>
</evidence>
<dbReference type="HAMAP" id="MF_01014">
    <property type="entry name" value="HisA"/>
    <property type="match status" value="1"/>
</dbReference>
<keyword evidence="8 12" id="KW-0028">Amino-acid biosynthesis</keyword>
<evidence type="ECO:0000313" key="15">
    <source>
        <dbReference type="EMBL" id="MBC8610252.1"/>
    </source>
</evidence>
<dbReference type="InterPro" id="IPR011060">
    <property type="entry name" value="RibuloseP-bd_barrel"/>
</dbReference>
<comment type="subcellular location">
    <subcellularLocation>
        <location evidence="2 12 14">Cytoplasm</location>
    </subcellularLocation>
</comment>
<feature type="active site" description="Proton donor" evidence="12">
    <location>
        <position position="129"/>
    </location>
</feature>
<dbReference type="EMBL" id="JACRTL010000001">
    <property type="protein sequence ID" value="MBC8610252.1"/>
    <property type="molecule type" value="Genomic_DNA"/>
</dbReference>
<dbReference type="GO" id="GO:0000105">
    <property type="term" value="P:L-histidine biosynthetic process"/>
    <property type="evidence" value="ECO:0007669"/>
    <property type="project" value="UniProtKB-UniRule"/>
</dbReference>
<dbReference type="RefSeq" id="WP_093988648.1">
    <property type="nucleotide sequence ID" value="NZ_FYDD01000003.1"/>
</dbReference>
<gene>
    <name evidence="12 15" type="primary">hisA</name>
    <name evidence="15" type="ORF">H8702_03820</name>
</gene>
<dbReference type="PANTHER" id="PTHR43090:SF2">
    <property type="entry name" value="1-(5-PHOSPHORIBOSYL)-5-[(5-PHOSPHORIBOSYLAMINO)METHYLIDENEAMINO] IMIDAZOLE-4-CARBOXAMIDE ISOMERASE"/>
    <property type="match status" value="1"/>
</dbReference>
<comment type="catalytic activity">
    <reaction evidence="1 12 14">
        <text>1-(5-phospho-beta-D-ribosyl)-5-[(5-phospho-beta-D-ribosylamino)methylideneamino]imidazole-4-carboxamide = 5-[(5-phospho-1-deoxy-D-ribulos-1-ylimino)methylamino]-1-(5-phospho-beta-D-ribosyl)imidazole-4-carboxamide</text>
        <dbReference type="Rhea" id="RHEA:15469"/>
        <dbReference type="ChEBI" id="CHEBI:58435"/>
        <dbReference type="ChEBI" id="CHEBI:58525"/>
        <dbReference type="EC" id="5.3.1.16"/>
    </reaction>
</comment>
<dbReference type="GO" id="GO:0000162">
    <property type="term" value="P:L-tryptophan biosynthetic process"/>
    <property type="evidence" value="ECO:0007669"/>
    <property type="project" value="TreeGrafter"/>
</dbReference>
<protein>
    <recommendedName>
        <fullName evidence="6 12">1-(5-phosphoribosyl)-5-[(5-phosphoribosylamino)methylideneamino] imidazole-4-carboxamide isomerase</fullName>
        <ecNumber evidence="5 12">5.3.1.16</ecNumber>
    </recommendedName>
    <alternativeName>
        <fullName evidence="11 12">Phosphoribosylformimino-5-aminoimidazole carboxamide ribotide isomerase</fullName>
    </alternativeName>
</protein>
<evidence type="ECO:0000256" key="3">
    <source>
        <dbReference type="ARBA" id="ARBA00005133"/>
    </source>
</evidence>
<name>A0A8J6PAF6_9FIRM</name>
<dbReference type="InterPro" id="IPR023016">
    <property type="entry name" value="HisA/PriA"/>
</dbReference>
<dbReference type="NCBIfam" id="TIGR00007">
    <property type="entry name" value="1-(5-phosphoribosyl)-5-[(5-phosphoribosylamino)methylideneamino]imidazole-4-carboxamide isomerase"/>
    <property type="match status" value="1"/>
</dbReference>
<evidence type="ECO:0000256" key="7">
    <source>
        <dbReference type="ARBA" id="ARBA00022490"/>
    </source>
</evidence>
<dbReference type="PANTHER" id="PTHR43090">
    <property type="entry name" value="1-(5-PHOSPHORIBOSYL)-5-[(5-PHOSPHORIBOSYLAMINO)METHYLIDENEAMINO] IMIDAZOLE-4-CARBOXAMIDE ISOMERASE"/>
    <property type="match status" value="1"/>
</dbReference>
<proteinExistence type="inferred from homology"/>
<evidence type="ECO:0000256" key="9">
    <source>
        <dbReference type="ARBA" id="ARBA00023102"/>
    </source>
</evidence>
<dbReference type="UniPathway" id="UPA00031">
    <property type="reaction ID" value="UER00009"/>
</dbReference>
<evidence type="ECO:0000256" key="1">
    <source>
        <dbReference type="ARBA" id="ARBA00000901"/>
    </source>
</evidence>
<dbReference type="GO" id="GO:0003949">
    <property type="term" value="F:1-(5-phosphoribosyl)-5-[(5-phosphoribosylamino)methylideneamino]imidazole-4-carboxamide isomerase activity"/>
    <property type="evidence" value="ECO:0007669"/>
    <property type="project" value="UniProtKB-UniRule"/>
</dbReference>
<dbReference type="SUPFAM" id="SSF51366">
    <property type="entry name" value="Ribulose-phoshate binding barrel"/>
    <property type="match status" value="1"/>
</dbReference>
<dbReference type="InterPro" id="IPR013785">
    <property type="entry name" value="Aldolase_TIM"/>
</dbReference>
<keyword evidence="10 12" id="KW-0413">Isomerase</keyword>
<reference evidence="15" key="1">
    <citation type="submission" date="2020-08" db="EMBL/GenBank/DDBJ databases">
        <title>Genome public.</title>
        <authorList>
            <person name="Liu C."/>
            <person name="Sun Q."/>
        </authorList>
    </citation>
    <scope>NUCLEOTIDE SEQUENCE</scope>
    <source>
        <strain evidence="15">NSJ-15</strain>
    </source>
</reference>
<dbReference type="InterPro" id="IPR006062">
    <property type="entry name" value="His_biosynth"/>
</dbReference>
<keyword evidence="7 12" id="KW-0963">Cytoplasm</keyword>
<evidence type="ECO:0000256" key="14">
    <source>
        <dbReference type="RuleBase" id="RU003658"/>
    </source>
</evidence>
<dbReference type="InterPro" id="IPR006063">
    <property type="entry name" value="HisA_bact_arch"/>
</dbReference>
<evidence type="ECO:0000256" key="6">
    <source>
        <dbReference type="ARBA" id="ARBA00018464"/>
    </source>
</evidence>
<feature type="active site" description="Proton acceptor" evidence="12">
    <location>
        <position position="8"/>
    </location>
</feature>
<dbReference type="FunFam" id="3.20.20.70:FF:000009">
    <property type="entry name" value="1-(5-phosphoribosyl)-5-[(5-phosphoribosylamino)methylideneamino] imidazole-4-carboxamide isomerase"/>
    <property type="match status" value="1"/>
</dbReference>
<dbReference type="Gene3D" id="3.20.20.70">
    <property type="entry name" value="Aldolase class I"/>
    <property type="match status" value="1"/>
</dbReference>
<evidence type="ECO:0000256" key="5">
    <source>
        <dbReference type="ARBA" id="ARBA00012550"/>
    </source>
</evidence>
<evidence type="ECO:0000256" key="11">
    <source>
        <dbReference type="ARBA" id="ARBA00030547"/>
    </source>
</evidence>
<organism evidence="15 16">
    <name type="scientific">Massiliimalia timonensis</name>
    <dbReference type="NCBI Taxonomy" id="1987501"/>
    <lineage>
        <taxon>Bacteria</taxon>
        <taxon>Bacillati</taxon>
        <taxon>Bacillota</taxon>
        <taxon>Clostridia</taxon>
        <taxon>Eubacteriales</taxon>
        <taxon>Oscillospiraceae</taxon>
        <taxon>Massiliimalia</taxon>
    </lineage>
</organism>